<evidence type="ECO:0000313" key="1">
    <source>
        <dbReference type="EMBL" id="AVV36085.1"/>
    </source>
</evidence>
<protein>
    <submittedName>
        <fullName evidence="1">Uncharacterized protein</fullName>
    </submittedName>
</protein>
<sequence length="62" mass="7777">MIWLLIKYIIFISLFNFRDPIAIFNYEIPCVDIKFMPWRWTKFTSLFNGIKKRQQSWRQMGW</sequence>
<organism evidence="1 2">
    <name type="scientific">Pantoea vagans</name>
    <dbReference type="NCBI Taxonomy" id="470934"/>
    <lineage>
        <taxon>Bacteria</taxon>
        <taxon>Pseudomonadati</taxon>
        <taxon>Pseudomonadota</taxon>
        <taxon>Gammaproteobacteria</taxon>
        <taxon>Enterobacterales</taxon>
        <taxon>Erwiniaceae</taxon>
        <taxon>Pantoea</taxon>
    </lineage>
</organism>
<name>A0AAN1NN76_9GAMM</name>
<dbReference type="EMBL" id="CP028349">
    <property type="protein sequence ID" value="AVV36085.1"/>
    <property type="molecule type" value="Genomic_DNA"/>
</dbReference>
<dbReference type="AlphaFoldDB" id="A0AAN1NN76"/>
<gene>
    <name evidence="1" type="ORF">C9381_02165</name>
</gene>
<evidence type="ECO:0000313" key="2">
    <source>
        <dbReference type="Proteomes" id="UP000241538"/>
    </source>
</evidence>
<accession>A0AAN1NN76</accession>
<dbReference type="Proteomes" id="UP000241538">
    <property type="component" value="Chromosome"/>
</dbReference>
<reference evidence="1 2" key="1">
    <citation type="journal article" date="2018" name="Int J Genomics">
        <title>Comparative Genomics Analysis of Plasmid pPV989-94 from a Clinical Isolate of Pantoea vagans PV989.</title>
        <authorList>
            <person name="Xu L."/>
            <person name="Yin M."/>
            <person name="Zhu T."/>
            <person name="Lu J."/>
            <person name="Bao Q."/>
        </authorList>
    </citation>
    <scope>NUCLEOTIDE SEQUENCE [LARGE SCALE GENOMIC DNA]</scope>
    <source>
        <strain evidence="1 2">PV989</strain>
    </source>
</reference>
<proteinExistence type="predicted"/>